<dbReference type="EMBL" id="CP015059">
    <property type="protein sequence ID" value="QGN17109.1"/>
    <property type="molecule type" value="Genomic_DNA"/>
</dbReference>
<sequence>MTEQDQVKKQKTVDQPPRPQNIGIKGIEIYIPSQVC</sequence>
<reference evidence="2 3" key="1">
    <citation type="submission" date="2016-03" db="EMBL/GenBank/DDBJ databases">
        <title>How can Kluyveromyces marxianus grow so fast - potential evolutionary course in Saccharomyces Complex revealed by comparative genomics.</title>
        <authorList>
            <person name="Mo W."/>
            <person name="Lu W."/>
            <person name="Yang X."/>
            <person name="Qi J."/>
            <person name="Lv H."/>
        </authorList>
    </citation>
    <scope>NUCLEOTIDE SEQUENCE [LARGE SCALE GENOMIC DNA]</scope>
    <source>
        <strain evidence="2 3">FIM1</strain>
    </source>
</reference>
<proteinExistence type="predicted"/>
<protein>
    <submittedName>
        <fullName evidence="2">Protein ERG13</fullName>
    </submittedName>
</protein>
<dbReference type="Proteomes" id="UP000422736">
    <property type="component" value="Chromosome 6"/>
</dbReference>
<accession>A0ABX6EZD8</accession>
<organism evidence="2 3">
    <name type="scientific">Kluyveromyces marxianus</name>
    <name type="common">Yeast</name>
    <name type="synonym">Candida kefyr</name>
    <dbReference type="NCBI Taxonomy" id="4911"/>
    <lineage>
        <taxon>Eukaryota</taxon>
        <taxon>Fungi</taxon>
        <taxon>Dikarya</taxon>
        <taxon>Ascomycota</taxon>
        <taxon>Saccharomycotina</taxon>
        <taxon>Saccharomycetes</taxon>
        <taxon>Saccharomycetales</taxon>
        <taxon>Saccharomycetaceae</taxon>
        <taxon>Kluyveromyces</taxon>
    </lineage>
</organism>
<evidence type="ECO:0000313" key="2">
    <source>
        <dbReference type="EMBL" id="QGN17109.1"/>
    </source>
</evidence>
<reference evidence="2 3" key="2">
    <citation type="submission" date="2019-11" db="EMBL/GenBank/DDBJ databases">
        <authorList>
            <person name="Lu H."/>
        </authorList>
    </citation>
    <scope>NUCLEOTIDE SEQUENCE [LARGE SCALE GENOMIC DNA]</scope>
    <source>
        <strain evidence="2 3">FIM1</strain>
    </source>
</reference>
<evidence type="ECO:0000313" key="3">
    <source>
        <dbReference type="Proteomes" id="UP000422736"/>
    </source>
</evidence>
<gene>
    <name evidence="2" type="primary">ERG13</name>
    <name evidence="2" type="ORF">FIM1_3840</name>
</gene>
<keyword evidence="3" id="KW-1185">Reference proteome</keyword>
<evidence type="ECO:0000256" key="1">
    <source>
        <dbReference type="SAM" id="MobiDB-lite"/>
    </source>
</evidence>
<feature type="compositionally biased region" description="Basic and acidic residues" evidence="1">
    <location>
        <begin position="1"/>
        <end position="12"/>
    </location>
</feature>
<name>A0ABX6EZD8_KLUMA</name>
<feature type="region of interest" description="Disordered" evidence="1">
    <location>
        <begin position="1"/>
        <end position="22"/>
    </location>
</feature>